<evidence type="ECO:0000256" key="5">
    <source>
        <dbReference type="ARBA" id="ARBA00022679"/>
    </source>
</evidence>
<evidence type="ECO:0000256" key="3">
    <source>
        <dbReference type="ARBA" id="ARBA00022552"/>
    </source>
</evidence>
<evidence type="ECO:0000313" key="11">
    <source>
        <dbReference type="Proteomes" id="UP000435649"/>
    </source>
</evidence>
<dbReference type="GO" id="GO:0005737">
    <property type="term" value="C:cytoplasm"/>
    <property type="evidence" value="ECO:0007669"/>
    <property type="project" value="UniProtKB-SubCell"/>
</dbReference>
<evidence type="ECO:0000259" key="9">
    <source>
        <dbReference type="SMART" id="SM00359"/>
    </source>
</evidence>
<dbReference type="Pfam" id="PF10672">
    <property type="entry name" value="Methyltrans_SAM"/>
    <property type="match status" value="1"/>
</dbReference>
<keyword evidence="2" id="KW-0963">Cytoplasm</keyword>
<dbReference type="SUPFAM" id="SSF53335">
    <property type="entry name" value="S-adenosyl-L-methionine-dependent methyltransferases"/>
    <property type="match status" value="1"/>
</dbReference>
<evidence type="ECO:0000256" key="4">
    <source>
        <dbReference type="ARBA" id="ARBA00022603"/>
    </source>
</evidence>
<dbReference type="InterPro" id="IPR002478">
    <property type="entry name" value="PUA"/>
</dbReference>
<dbReference type="Gene3D" id="3.30.750.80">
    <property type="entry name" value="RNA methyltransferase domain (HRMD) like"/>
    <property type="match status" value="1"/>
</dbReference>
<dbReference type="GO" id="GO:0003723">
    <property type="term" value="F:RNA binding"/>
    <property type="evidence" value="ECO:0007669"/>
    <property type="project" value="UniProtKB-KW"/>
</dbReference>
<evidence type="ECO:0000313" key="10">
    <source>
        <dbReference type="EMBL" id="MST95494.1"/>
    </source>
</evidence>
<comment type="caution">
    <text evidence="10">The sequence shown here is derived from an EMBL/GenBank/DDBJ whole genome shotgun (WGS) entry which is preliminary data.</text>
</comment>
<dbReference type="EMBL" id="VUNS01000001">
    <property type="protein sequence ID" value="MST95494.1"/>
    <property type="molecule type" value="Genomic_DNA"/>
</dbReference>
<dbReference type="GO" id="GO:0032259">
    <property type="term" value="P:methylation"/>
    <property type="evidence" value="ECO:0007669"/>
    <property type="project" value="UniProtKB-KW"/>
</dbReference>
<name>A0A844FXM7_9BACT</name>
<protein>
    <submittedName>
        <fullName evidence="10">23S rRNA (Cytosine(1962)-C(5))-methyltransferase RlmI</fullName>
    </submittedName>
</protein>
<dbReference type="PANTHER" id="PTHR42873:SF1">
    <property type="entry name" value="S-ADENOSYLMETHIONINE-DEPENDENT METHYLTRANSFERASE DOMAIN-CONTAINING PROTEIN"/>
    <property type="match status" value="1"/>
</dbReference>
<dbReference type="PROSITE" id="PS50890">
    <property type="entry name" value="PUA"/>
    <property type="match status" value="1"/>
</dbReference>
<comment type="subcellular location">
    <subcellularLocation>
        <location evidence="1">Cytoplasm</location>
    </subcellularLocation>
</comment>
<dbReference type="InterPro" id="IPR029063">
    <property type="entry name" value="SAM-dependent_MTases_sf"/>
</dbReference>
<accession>A0A844FXM7</accession>
<dbReference type="RefSeq" id="WP_154416823.1">
    <property type="nucleotide sequence ID" value="NZ_VUNS01000001.1"/>
</dbReference>
<dbReference type="CDD" id="cd21153">
    <property type="entry name" value="PUA_RlmI"/>
    <property type="match status" value="1"/>
</dbReference>
<dbReference type="PANTHER" id="PTHR42873">
    <property type="entry name" value="RIBOSOMAL RNA LARGE SUBUNIT METHYLTRANSFERASE"/>
    <property type="match status" value="1"/>
</dbReference>
<gene>
    <name evidence="10" type="ORF">FYJ85_00335</name>
</gene>
<feature type="domain" description="PUA" evidence="9">
    <location>
        <begin position="2"/>
        <end position="85"/>
    </location>
</feature>
<evidence type="ECO:0000256" key="8">
    <source>
        <dbReference type="ARBA" id="ARBA00038091"/>
    </source>
</evidence>
<organism evidence="10 11">
    <name type="scientific">Victivallis lenta</name>
    <dbReference type="NCBI Taxonomy" id="2606640"/>
    <lineage>
        <taxon>Bacteria</taxon>
        <taxon>Pseudomonadati</taxon>
        <taxon>Lentisphaerota</taxon>
        <taxon>Lentisphaeria</taxon>
        <taxon>Victivallales</taxon>
        <taxon>Victivallaceae</taxon>
        <taxon>Victivallis</taxon>
    </lineage>
</organism>
<dbReference type="CDD" id="cd02440">
    <property type="entry name" value="AdoMet_MTases"/>
    <property type="match status" value="1"/>
</dbReference>
<dbReference type="AlphaFoldDB" id="A0A844FXM7"/>
<keyword evidence="7" id="KW-0694">RNA-binding</keyword>
<comment type="similarity">
    <text evidence="8">Belongs to the methyltransferase superfamily. RlmI family.</text>
</comment>
<dbReference type="Proteomes" id="UP000435649">
    <property type="component" value="Unassembled WGS sequence"/>
</dbReference>
<keyword evidence="3" id="KW-0698">rRNA processing</keyword>
<dbReference type="InterPro" id="IPR041532">
    <property type="entry name" value="RlmI-like_PUA"/>
</dbReference>
<dbReference type="GO" id="GO:0008168">
    <property type="term" value="F:methyltransferase activity"/>
    <property type="evidence" value="ECO:0007669"/>
    <property type="project" value="UniProtKB-KW"/>
</dbReference>
<keyword evidence="11" id="KW-1185">Reference proteome</keyword>
<keyword evidence="4 10" id="KW-0489">Methyltransferase</keyword>
<dbReference type="InterPro" id="IPR036974">
    <property type="entry name" value="PUA_sf"/>
</dbReference>
<reference evidence="10 11" key="1">
    <citation type="submission" date="2019-08" db="EMBL/GenBank/DDBJ databases">
        <title>In-depth cultivation of the pig gut microbiome towards novel bacterial diversity and tailored functional studies.</title>
        <authorList>
            <person name="Wylensek D."/>
            <person name="Hitch T.C.A."/>
            <person name="Clavel T."/>
        </authorList>
    </citation>
    <scope>NUCLEOTIDE SEQUENCE [LARGE SCALE GENOMIC DNA]</scope>
    <source>
        <strain evidence="10 11">BBE-744-WT-12</strain>
    </source>
</reference>
<dbReference type="SUPFAM" id="SSF88697">
    <property type="entry name" value="PUA domain-like"/>
    <property type="match status" value="1"/>
</dbReference>
<dbReference type="Gene3D" id="2.30.130.10">
    <property type="entry name" value="PUA domain"/>
    <property type="match status" value="1"/>
</dbReference>
<evidence type="ECO:0000256" key="1">
    <source>
        <dbReference type="ARBA" id="ARBA00004496"/>
    </source>
</evidence>
<dbReference type="Pfam" id="PF17785">
    <property type="entry name" value="PUA_3"/>
    <property type="match status" value="1"/>
</dbReference>
<evidence type="ECO:0000256" key="2">
    <source>
        <dbReference type="ARBA" id="ARBA00022490"/>
    </source>
</evidence>
<dbReference type="InterPro" id="IPR019614">
    <property type="entry name" value="SAM-dep_methyl-trfase"/>
</dbReference>
<dbReference type="InterPro" id="IPR015947">
    <property type="entry name" value="PUA-like_sf"/>
</dbReference>
<evidence type="ECO:0000256" key="7">
    <source>
        <dbReference type="ARBA" id="ARBA00022884"/>
    </source>
</evidence>
<dbReference type="Gene3D" id="3.40.50.150">
    <property type="entry name" value="Vaccinia Virus protein VP39"/>
    <property type="match status" value="1"/>
</dbReference>
<dbReference type="SMART" id="SM00359">
    <property type="entry name" value="PUA"/>
    <property type="match status" value="1"/>
</dbReference>
<proteinExistence type="inferred from homology"/>
<sequence length="392" mass="43064">MLVLLPGREKSLLRRHVWIFSGAVAALEGEAAPGETVVVTDSKRRFLARAAWSPESQLAARIWSFDPEETIDAAFFRRRIENAVEYRKFLGLDAPEGGCRLIHSEGDALPGLIVDRYGEYLVVQFLSTGVERFRAEIVAALQAATGAKGIYERSDVGVRAKEGLPERSGLLAGAEPPNPLVITENGAKFAVDVRHGQKSGFYFDQRDSRRAVREFAAGRRVLNAFSYTGGFGAAAVLAGAEHVVNIDSSAPALKLARHNMEMNRIPPERYENREADVFGELRRFAEEGRKFDLVVLDPPKFIESQRALTRGCRAYQDIARLGFGLLAPGGLLFNFSCSGLMTPELFQKITADAAVEAGVRGRLVRHLEQAPDHPTALAVPEGFYLKGLVTRI</sequence>
<keyword evidence="5 10" id="KW-0808">Transferase</keyword>
<evidence type="ECO:0000256" key="6">
    <source>
        <dbReference type="ARBA" id="ARBA00022691"/>
    </source>
</evidence>
<dbReference type="GO" id="GO:0006364">
    <property type="term" value="P:rRNA processing"/>
    <property type="evidence" value="ECO:0007669"/>
    <property type="project" value="UniProtKB-KW"/>
</dbReference>
<keyword evidence="6" id="KW-0949">S-adenosyl-L-methionine</keyword>
<dbReference type="CDD" id="cd11572">
    <property type="entry name" value="RlmI_M_like"/>
    <property type="match status" value="1"/>
</dbReference>